<dbReference type="OrthoDB" id="10028801at2759"/>
<dbReference type="InterPro" id="IPR007110">
    <property type="entry name" value="Ig-like_dom"/>
</dbReference>
<evidence type="ECO:0000256" key="1">
    <source>
        <dbReference type="ARBA" id="ARBA00004167"/>
    </source>
</evidence>
<evidence type="ECO:0000313" key="9">
    <source>
        <dbReference type="EMBL" id="CAH0718450.1"/>
    </source>
</evidence>
<feature type="domain" description="Ig-like" evidence="8">
    <location>
        <begin position="326"/>
        <end position="416"/>
    </location>
</feature>
<dbReference type="InterPro" id="IPR013783">
    <property type="entry name" value="Ig-like_fold"/>
</dbReference>
<dbReference type="SMART" id="SM00409">
    <property type="entry name" value="IG"/>
    <property type="match status" value="5"/>
</dbReference>
<proteinExistence type="predicted"/>
<dbReference type="InterPro" id="IPR013106">
    <property type="entry name" value="Ig_V-set"/>
</dbReference>
<keyword evidence="5" id="KW-1015">Disulfide bond</keyword>
<organism evidence="9 10">
    <name type="scientific">Brenthis ino</name>
    <name type="common">lesser marbled fritillary</name>
    <dbReference type="NCBI Taxonomy" id="405034"/>
    <lineage>
        <taxon>Eukaryota</taxon>
        <taxon>Metazoa</taxon>
        <taxon>Ecdysozoa</taxon>
        <taxon>Arthropoda</taxon>
        <taxon>Hexapoda</taxon>
        <taxon>Insecta</taxon>
        <taxon>Pterygota</taxon>
        <taxon>Neoptera</taxon>
        <taxon>Endopterygota</taxon>
        <taxon>Lepidoptera</taxon>
        <taxon>Glossata</taxon>
        <taxon>Ditrysia</taxon>
        <taxon>Papilionoidea</taxon>
        <taxon>Nymphalidae</taxon>
        <taxon>Heliconiinae</taxon>
        <taxon>Argynnini</taxon>
        <taxon>Brenthis</taxon>
    </lineage>
</organism>
<keyword evidence="2 7" id="KW-0812">Transmembrane</keyword>
<dbReference type="CDD" id="cd00096">
    <property type="entry name" value="Ig"/>
    <property type="match status" value="1"/>
</dbReference>
<evidence type="ECO:0000256" key="2">
    <source>
        <dbReference type="ARBA" id="ARBA00022692"/>
    </source>
</evidence>
<feature type="region of interest" description="Disordered" evidence="6">
    <location>
        <begin position="861"/>
        <end position="895"/>
    </location>
</feature>
<dbReference type="SUPFAM" id="SSF49265">
    <property type="entry name" value="Fibronectin type III"/>
    <property type="match status" value="1"/>
</dbReference>
<dbReference type="Proteomes" id="UP000838878">
    <property type="component" value="Chromosome 13"/>
</dbReference>
<protein>
    <recommendedName>
        <fullName evidence="8">Ig-like domain-containing protein</fullName>
    </recommendedName>
</protein>
<dbReference type="InterPro" id="IPR036179">
    <property type="entry name" value="Ig-like_dom_sf"/>
</dbReference>
<feature type="domain" description="Ig-like" evidence="8">
    <location>
        <begin position="8"/>
        <end position="124"/>
    </location>
</feature>
<evidence type="ECO:0000256" key="4">
    <source>
        <dbReference type="ARBA" id="ARBA00023136"/>
    </source>
</evidence>
<keyword evidence="4 7" id="KW-0472">Membrane</keyword>
<dbReference type="InterPro" id="IPR003598">
    <property type="entry name" value="Ig_sub2"/>
</dbReference>
<dbReference type="InterPro" id="IPR003961">
    <property type="entry name" value="FN3_dom"/>
</dbReference>
<dbReference type="Pfam" id="PF13927">
    <property type="entry name" value="Ig_3"/>
    <property type="match status" value="1"/>
</dbReference>
<sequence>MYCVKSRQEVLIEESSSIESLHAAVGNAVELPCDVTPALRGDSMGLVIWYKQGHDTPIYTFDTRDGVTSHWSDPSTLASRATFRSNTSPAVLLLTKLRPEDSGQYRCRVDFIRSPTKNTRLNLTVLIPPERLLILDQSGEEIKGGVLGPYDEGTEVNLTCVAVGGRPPARVSWWKSHALLANSEARAAVSFTLQRADLGVDVTCQAVTDPSIAPLSETLSIDVNLRPLWVRLLGGARPLVAGRSAELACAAAGARPKPNISWWKGGTRLTTVKEYTSADGNVTRSTLTFVPVIEDAGRVLSCRASQPSLPHSTHEDGFKLEIQHLPVVKLELGANLDAARVVEGSDVYLDCMVRANPWHTHVYFTHNGAPVKGGGGVVVANQSLVLQRISRRVAGAYVCVARNALGEGSSEPLELDVKYNPACKSSQPLALRAARGETVEIDCELDANPQEPMTYQWWLNSTTHSKLELNSQATHAQSTLGRYQYTVNSSADYGWVQCAGTNSVGRQLAPCLFHILPAEKPSSVKNCVITNVTHESLWLSCTRGHDGGLRQSFLLQVFDIATGSLLRNISNDEPQFVVWGLTGAVGLSVRAYNQKGFSEPSTLSSSLLKHPQRQTANVPVKVELTTVLVTVLCAVAIIATITTVSAFILCWKYCHKRDEKTDKSKRMQDEISNTPLTGAKECESVDSLDKNPDIIPIEGKISDTCSNKSSATDYSSIRPLLTKDSDKFDTKYDRHYDVNDPCNIQIRPMYQHLQMHMGPMGLGNLGMPSIGPNECRPYDKVYENWLKYKNSLPLNTSGLLQEQIPEIYPTPSIYAPNTHNPLNLAQMPELSSPYMERARAHCRANVDARAGSVLYTRDGTLGRKTSLNSSQEVKPTSMKSAETNTIQVTSDTECR</sequence>
<accession>A0A8J9VFK6</accession>
<dbReference type="AlphaFoldDB" id="A0A8J9VFK6"/>
<feature type="domain" description="Ig-like" evidence="8">
    <location>
        <begin position="129"/>
        <end position="206"/>
    </location>
</feature>
<dbReference type="EMBL" id="OV170233">
    <property type="protein sequence ID" value="CAH0718450.1"/>
    <property type="molecule type" value="Genomic_DNA"/>
</dbReference>
<evidence type="ECO:0000313" key="10">
    <source>
        <dbReference type="Proteomes" id="UP000838878"/>
    </source>
</evidence>
<feature type="non-terminal residue" evidence="9">
    <location>
        <position position="895"/>
    </location>
</feature>
<evidence type="ECO:0000259" key="8">
    <source>
        <dbReference type="PROSITE" id="PS50835"/>
    </source>
</evidence>
<dbReference type="PANTHER" id="PTHR23278">
    <property type="entry name" value="SIDESTEP PROTEIN"/>
    <property type="match status" value="1"/>
</dbReference>
<keyword evidence="3 7" id="KW-1133">Transmembrane helix</keyword>
<dbReference type="Gene3D" id="2.60.40.10">
    <property type="entry name" value="Immunoglobulins"/>
    <property type="match status" value="5"/>
</dbReference>
<name>A0A8J9VFK6_9NEOP</name>
<dbReference type="Pfam" id="PF08205">
    <property type="entry name" value="C2-set_2"/>
    <property type="match status" value="2"/>
</dbReference>
<dbReference type="InterPro" id="IPR036116">
    <property type="entry name" value="FN3_sf"/>
</dbReference>
<dbReference type="SMART" id="SM00408">
    <property type="entry name" value="IGc2"/>
    <property type="match status" value="3"/>
</dbReference>
<evidence type="ECO:0000256" key="5">
    <source>
        <dbReference type="ARBA" id="ARBA00023157"/>
    </source>
</evidence>
<dbReference type="SUPFAM" id="SSF48726">
    <property type="entry name" value="Immunoglobulin"/>
    <property type="match status" value="5"/>
</dbReference>
<feature type="domain" description="Ig-like" evidence="8">
    <location>
        <begin position="421"/>
        <end position="509"/>
    </location>
</feature>
<evidence type="ECO:0000256" key="7">
    <source>
        <dbReference type="SAM" id="Phobius"/>
    </source>
</evidence>
<gene>
    <name evidence="9" type="ORF">BINO364_LOCUS4938</name>
</gene>
<feature type="compositionally biased region" description="Polar residues" evidence="6">
    <location>
        <begin position="863"/>
        <end position="895"/>
    </location>
</feature>
<dbReference type="InterPro" id="IPR013162">
    <property type="entry name" value="CD80_C2-set"/>
</dbReference>
<evidence type="ECO:0000256" key="3">
    <source>
        <dbReference type="ARBA" id="ARBA00022989"/>
    </source>
</evidence>
<comment type="subcellular location">
    <subcellularLocation>
        <location evidence="1">Membrane</location>
        <topology evidence="1">Single-pass membrane protein</topology>
    </subcellularLocation>
</comment>
<reference evidence="9" key="1">
    <citation type="submission" date="2021-12" db="EMBL/GenBank/DDBJ databases">
        <authorList>
            <person name="Martin H S."/>
        </authorList>
    </citation>
    <scope>NUCLEOTIDE SEQUENCE</scope>
</reference>
<feature type="transmembrane region" description="Helical" evidence="7">
    <location>
        <begin position="627"/>
        <end position="651"/>
    </location>
</feature>
<dbReference type="Pfam" id="PF07686">
    <property type="entry name" value="V-set"/>
    <property type="match status" value="1"/>
</dbReference>
<dbReference type="PROSITE" id="PS50835">
    <property type="entry name" value="IG_LIKE"/>
    <property type="match status" value="5"/>
</dbReference>
<dbReference type="CDD" id="cd00063">
    <property type="entry name" value="FN3"/>
    <property type="match status" value="1"/>
</dbReference>
<dbReference type="InterPro" id="IPR003599">
    <property type="entry name" value="Ig_sub"/>
</dbReference>
<feature type="domain" description="Ig-like" evidence="8">
    <location>
        <begin position="210"/>
        <end position="321"/>
    </location>
</feature>
<dbReference type="PANTHER" id="PTHR23278:SF19">
    <property type="entry name" value="OBSCURIN"/>
    <property type="match status" value="1"/>
</dbReference>
<keyword evidence="10" id="KW-1185">Reference proteome</keyword>
<dbReference type="GO" id="GO:0016020">
    <property type="term" value="C:membrane"/>
    <property type="evidence" value="ECO:0007669"/>
    <property type="project" value="UniProtKB-SubCell"/>
</dbReference>
<evidence type="ECO:0000256" key="6">
    <source>
        <dbReference type="SAM" id="MobiDB-lite"/>
    </source>
</evidence>